<dbReference type="RefSeq" id="WP_003580557.1">
    <property type="nucleotide sequence ID" value="NZ_JH719395.1"/>
</dbReference>
<name>J0CAH2_RHILT</name>
<keyword evidence="2" id="KW-1133">Transmembrane helix</keyword>
<sequence>MLPTMKPTFGRRRPASPEPRIKAAAAQKIGASPDWPKIRQNVRNAALALLIAAKLAIVAVHVTRLNASQPLSEYGPPIALMAGSVIVILGGLWLAGVKLSGGD</sequence>
<feature type="transmembrane region" description="Helical" evidence="2">
    <location>
        <begin position="45"/>
        <end position="62"/>
    </location>
</feature>
<reference evidence="3 4" key="1">
    <citation type="submission" date="2012-02" db="EMBL/GenBank/DDBJ databases">
        <title>Improved High-Quality Draft Sequence of Rhizobium leguminosarum bv. trifolii WSM2297.</title>
        <authorList>
            <consortium name="US DOE Joint Genome Institute"/>
            <person name="Lucas S."/>
            <person name="Han J."/>
            <person name="Lapidus A."/>
            <person name="Cheng J.-F."/>
            <person name="Goodwin L."/>
            <person name="Pitluck S."/>
            <person name="Peters L."/>
            <person name="Ovchinnikova G."/>
            <person name="Zhang X."/>
            <person name="Detter J.C."/>
            <person name="Han C."/>
            <person name="Tapia R."/>
            <person name="Land M."/>
            <person name="Hauser L."/>
            <person name="Kyrpides N."/>
            <person name="Ivanova N."/>
            <person name="Pagani I."/>
            <person name="Brau L."/>
            <person name="Yates R."/>
            <person name="O'Hara G."/>
            <person name="Rui T."/>
            <person name="Howieson J."/>
            <person name="Reeve W."/>
            <person name="Woyke T."/>
        </authorList>
    </citation>
    <scope>NUCLEOTIDE SEQUENCE [LARGE SCALE GENOMIC DNA]</scope>
    <source>
        <strain evidence="3 4">WSM2297</strain>
    </source>
</reference>
<dbReference type="Proteomes" id="UP000005732">
    <property type="component" value="Unassembled WGS sequence"/>
</dbReference>
<dbReference type="HOGENOM" id="CLU_2261539_0_0_5"/>
<feature type="transmembrane region" description="Helical" evidence="2">
    <location>
        <begin position="74"/>
        <end position="95"/>
    </location>
</feature>
<dbReference type="OrthoDB" id="8372075at2"/>
<gene>
    <name evidence="3" type="ORF">Rleg4DRAFT_1711</name>
</gene>
<keyword evidence="2" id="KW-0812">Transmembrane</keyword>
<feature type="region of interest" description="Disordered" evidence="1">
    <location>
        <begin position="1"/>
        <end position="23"/>
    </location>
</feature>
<dbReference type="EMBL" id="JH719395">
    <property type="protein sequence ID" value="EJC80102.1"/>
    <property type="molecule type" value="Genomic_DNA"/>
</dbReference>
<proteinExistence type="predicted"/>
<accession>J0CAH2</accession>
<evidence type="ECO:0000256" key="2">
    <source>
        <dbReference type="SAM" id="Phobius"/>
    </source>
</evidence>
<evidence type="ECO:0000256" key="1">
    <source>
        <dbReference type="SAM" id="MobiDB-lite"/>
    </source>
</evidence>
<organism evidence="3 4">
    <name type="scientific">Rhizobium leguminosarum bv. trifolii WSM2297</name>
    <dbReference type="NCBI Taxonomy" id="754762"/>
    <lineage>
        <taxon>Bacteria</taxon>
        <taxon>Pseudomonadati</taxon>
        <taxon>Pseudomonadota</taxon>
        <taxon>Alphaproteobacteria</taxon>
        <taxon>Hyphomicrobiales</taxon>
        <taxon>Rhizobiaceae</taxon>
        <taxon>Rhizobium/Agrobacterium group</taxon>
        <taxon>Rhizobium</taxon>
    </lineage>
</organism>
<evidence type="ECO:0000313" key="4">
    <source>
        <dbReference type="Proteomes" id="UP000005732"/>
    </source>
</evidence>
<keyword evidence="2" id="KW-0472">Membrane</keyword>
<protein>
    <submittedName>
        <fullName evidence="3">Uncharacterized protein</fullName>
    </submittedName>
</protein>
<evidence type="ECO:0000313" key="3">
    <source>
        <dbReference type="EMBL" id="EJC80102.1"/>
    </source>
</evidence>
<dbReference type="AlphaFoldDB" id="J0CAH2"/>